<feature type="domain" description="Carbohydrate kinase PfkB" evidence="3">
    <location>
        <begin position="26"/>
        <end position="276"/>
    </location>
</feature>
<evidence type="ECO:0000313" key="4">
    <source>
        <dbReference type="EMBL" id="OGG00609.1"/>
    </source>
</evidence>
<accession>A0A1F5YK71</accession>
<organism evidence="4 5">
    <name type="scientific">Candidatus Glassbacteria bacterium RIFCSPLOWO2_12_FULL_58_11</name>
    <dbReference type="NCBI Taxonomy" id="1817867"/>
    <lineage>
        <taxon>Bacteria</taxon>
        <taxon>Candidatus Glassiibacteriota</taxon>
    </lineage>
</organism>
<proteinExistence type="predicted"/>
<dbReference type="InterPro" id="IPR002173">
    <property type="entry name" value="Carboh/pur_kinase_PfkB_CS"/>
</dbReference>
<sequence length="304" mass="33520">MANKAPEPIVLVGTIGIDTVITPFGKAENVLGGSGTYFAVAASILAPVNFVSVVGEDFDQWPELERENIDLEGVARLKGKTFRWGGQYRENINLRDTLFTELGVNEKFAPVVPESYRGCRTVCLANVDPPAQLNVLDSMPNADFVVSDTMNFWIKQDPDTLQEVIRRSDVLILNDDEARQLTGKLNLLEALESVHRLGPSTVVLKKGEHGAILALGEDFFAIPGYPLRRVVDPTGAGDTFAAGFVGYLQRAGFRDPESMRSAAVYGSAMASFCCEDFSIRRIRTLTLKELQERVEAFRELVRFA</sequence>
<dbReference type="AlphaFoldDB" id="A0A1F5YK71"/>
<evidence type="ECO:0000256" key="2">
    <source>
        <dbReference type="ARBA" id="ARBA00022777"/>
    </source>
</evidence>
<dbReference type="GO" id="GO:0005829">
    <property type="term" value="C:cytosol"/>
    <property type="evidence" value="ECO:0007669"/>
    <property type="project" value="TreeGrafter"/>
</dbReference>
<comment type="caution">
    <text evidence="4">The sequence shown here is derived from an EMBL/GenBank/DDBJ whole genome shotgun (WGS) entry which is preliminary data.</text>
</comment>
<keyword evidence="1" id="KW-0808">Transferase</keyword>
<dbReference type="PANTHER" id="PTHR10584">
    <property type="entry name" value="SUGAR KINASE"/>
    <property type="match status" value="1"/>
</dbReference>
<keyword evidence="2" id="KW-0418">Kinase</keyword>
<dbReference type="GO" id="GO:0016301">
    <property type="term" value="F:kinase activity"/>
    <property type="evidence" value="ECO:0007669"/>
    <property type="project" value="UniProtKB-KW"/>
</dbReference>
<dbReference type="EMBL" id="MFIX01000250">
    <property type="protein sequence ID" value="OGG00609.1"/>
    <property type="molecule type" value="Genomic_DNA"/>
</dbReference>
<dbReference type="Pfam" id="PF00294">
    <property type="entry name" value="PfkB"/>
    <property type="match status" value="1"/>
</dbReference>
<protein>
    <recommendedName>
        <fullName evidence="3">Carbohydrate kinase PfkB domain-containing protein</fullName>
    </recommendedName>
</protein>
<name>A0A1F5YK71_9BACT</name>
<evidence type="ECO:0000259" key="3">
    <source>
        <dbReference type="Pfam" id="PF00294"/>
    </source>
</evidence>
<dbReference type="Gene3D" id="3.40.1190.20">
    <property type="match status" value="1"/>
</dbReference>
<dbReference type="InterPro" id="IPR029056">
    <property type="entry name" value="Ribokinase-like"/>
</dbReference>
<dbReference type="PANTHER" id="PTHR10584:SF166">
    <property type="entry name" value="RIBOKINASE"/>
    <property type="match status" value="1"/>
</dbReference>
<evidence type="ECO:0000256" key="1">
    <source>
        <dbReference type="ARBA" id="ARBA00022679"/>
    </source>
</evidence>
<evidence type="ECO:0000313" key="5">
    <source>
        <dbReference type="Proteomes" id="UP000179129"/>
    </source>
</evidence>
<dbReference type="STRING" id="1817867.A3F83_04755"/>
<dbReference type="InterPro" id="IPR011611">
    <property type="entry name" value="PfkB_dom"/>
</dbReference>
<dbReference type="Proteomes" id="UP000179129">
    <property type="component" value="Unassembled WGS sequence"/>
</dbReference>
<gene>
    <name evidence="4" type="ORF">A3F83_04755</name>
</gene>
<dbReference type="SUPFAM" id="SSF53613">
    <property type="entry name" value="Ribokinase-like"/>
    <property type="match status" value="1"/>
</dbReference>
<reference evidence="4 5" key="1">
    <citation type="journal article" date="2016" name="Nat. Commun.">
        <title>Thousands of microbial genomes shed light on interconnected biogeochemical processes in an aquifer system.</title>
        <authorList>
            <person name="Anantharaman K."/>
            <person name="Brown C.T."/>
            <person name="Hug L.A."/>
            <person name="Sharon I."/>
            <person name="Castelle C.J."/>
            <person name="Probst A.J."/>
            <person name="Thomas B.C."/>
            <person name="Singh A."/>
            <person name="Wilkins M.J."/>
            <person name="Karaoz U."/>
            <person name="Brodie E.L."/>
            <person name="Williams K.H."/>
            <person name="Hubbard S.S."/>
            <person name="Banfield J.F."/>
        </authorList>
    </citation>
    <scope>NUCLEOTIDE SEQUENCE [LARGE SCALE GENOMIC DNA]</scope>
</reference>
<dbReference type="PROSITE" id="PS00584">
    <property type="entry name" value="PFKB_KINASES_2"/>
    <property type="match status" value="1"/>
</dbReference>